<dbReference type="InterPro" id="IPR018878">
    <property type="entry name" value="ORF6C_dom"/>
</dbReference>
<evidence type="ECO:0000313" key="2">
    <source>
        <dbReference type="EMBL" id="MFB5761063.1"/>
    </source>
</evidence>
<dbReference type="EMBL" id="JBHIRY010000009">
    <property type="protein sequence ID" value="MFB5761063.1"/>
    <property type="molecule type" value="Genomic_DNA"/>
</dbReference>
<proteinExistence type="predicted"/>
<evidence type="ECO:0000259" key="1">
    <source>
        <dbReference type="Pfam" id="PF10552"/>
    </source>
</evidence>
<dbReference type="RefSeq" id="WP_375520320.1">
    <property type="nucleotide sequence ID" value="NZ_JBHIRY010000009.1"/>
</dbReference>
<dbReference type="Pfam" id="PF10552">
    <property type="entry name" value="ORF6C"/>
    <property type="match status" value="1"/>
</dbReference>
<accession>A0ABV5C0L8</accession>
<name>A0ABV5C0L8_9BACL</name>
<reference evidence="2 3" key="1">
    <citation type="submission" date="2024-09" db="EMBL/GenBank/DDBJ databases">
        <title>Paenibacillus zeirhizospherea sp. nov., isolated from surface of the maize (Zea mays) roots in a horticulture field, Hungary.</title>
        <authorList>
            <person name="Marton D."/>
            <person name="Farkas M."/>
            <person name="Bedics A."/>
            <person name="Toth E."/>
            <person name="Tancsics A."/>
            <person name="Boka K."/>
            <person name="Marati G."/>
            <person name="Kriszt B."/>
            <person name="Cserhati M."/>
        </authorList>
    </citation>
    <scope>NUCLEOTIDE SEQUENCE [LARGE SCALE GENOMIC DNA]</scope>
    <source>
        <strain evidence="2 3">JCM 18446</strain>
    </source>
</reference>
<feature type="domain" description="ORF6C" evidence="1">
    <location>
        <begin position="2"/>
        <end position="30"/>
    </location>
</feature>
<evidence type="ECO:0000313" key="3">
    <source>
        <dbReference type="Proteomes" id="UP001580430"/>
    </source>
</evidence>
<protein>
    <submittedName>
        <fullName evidence="2">ORF6C domain-containing protein</fullName>
    </submittedName>
</protein>
<sequence length="36" mass="4324">MKTRWNVPSYKDLLRHDLKDALNYVNAWKPIPQAIQ</sequence>
<organism evidence="2 3">
    <name type="scientific">Paenibacillus medicaginis</name>
    <dbReference type="NCBI Taxonomy" id="1470560"/>
    <lineage>
        <taxon>Bacteria</taxon>
        <taxon>Bacillati</taxon>
        <taxon>Bacillota</taxon>
        <taxon>Bacilli</taxon>
        <taxon>Bacillales</taxon>
        <taxon>Paenibacillaceae</taxon>
        <taxon>Paenibacillus</taxon>
    </lineage>
</organism>
<gene>
    <name evidence="2" type="ORF">ACE5LO_11740</name>
</gene>
<keyword evidence="3" id="KW-1185">Reference proteome</keyword>
<dbReference type="Proteomes" id="UP001580430">
    <property type="component" value="Unassembled WGS sequence"/>
</dbReference>
<comment type="caution">
    <text evidence="2">The sequence shown here is derived from an EMBL/GenBank/DDBJ whole genome shotgun (WGS) entry which is preliminary data.</text>
</comment>